<dbReference type="GeneID" id="19890105"/>
<reference evidence="3 4" key="1">
    <citation type="journal article" date="2012" name="Sci. Rep.">
        <title>Genomic perspectives on the evolution of fungal entomopathogenicity in Beauveria bassiana.</title>
        <authorList>
            <person name="Xiao G."/>
            <person name="Ying S.H."/>
            <person name="Zheng P."/>
            <person name="Wang Z.L."/>
            <person name="Zhang S."/>
            <person name="Xie X.Q."/>
            <person name="Shang Y."/>
            <person name="St Leger R.J."/>
            <person name="Zhao G.P."/>
            <person name="Wang C."/>
            <person name="Feng M.G."/>
        </authorList>
    </citation>
    <scope>NUCLEOTIDE SEQUENCE [LARGE SCALE GENOMIC DNA]</scope>
    <source>
        <strain evidence="3 4">ARSEF 2860</strain>
    </source>
</reference>
<gene>
    <name evidence="3" type="ORF">BBA_07093</name>
</gene>
<keyword evidence="1" id="KW-0479">Metal-binding</keyword>
<proteinExistence type="predicted"/>
<keyword evidence="1" id="KW-0862">Zinc</keyword>
<accession>J5JDU3</accession>
<dbReference type="InterPro" id="IPR000571">
    <property type="entry name" value="Znf_CCCH"/>
</dbReference>
<sequence length="791" mass="89293">MEHLHTNKSFECAFYKRGQGNCIRGATCKFIHAEHTEGLANIGASLMPVRHRFTPSNFYWPSNYWPNNTWSNNTWSNDSWSADCPQPLPVVLSHSNAHVTPKLTEAEELTSQEEVAAPELAWIRHLKGVFVTFGEGATVATVALPWDTVAVRLSKLPQDSTTSTVAELIENYLGARVIEANIQLLSAYGGRVAADVTLDDQTIATDLITAVREDQSTEFDADRVIPVHHRAARFNTISRNKVSCSWHKPSRTVTLSFSSQFLACETWKKFLTGVYQVSKSRVWPSRPHNNGSDTDTIWKFKIDNVPTSANRNDIIEQIDEPFRPLNVHMSWASYSNPMEASVDQIMRNLSTVGPMDPFVTTGSSSQSRRSKMTVRFVDIEHAIAAVQEFDEQPLPFFSQGKLTVQQLSTIRMCIPNHVFTAASQDIEALYSAWKKDHVYTTISKERKPFRHIKFEGQMHEKVVKAQAAFENVTAGELLRMPRTHLSEEGGCVARVSENGAPLWSASLATKAWAYHEMRNIEHKLGVLVLCDKQKRNLRLLGRREEFGSARKQIAKLCNEDPRCEFSIPIDHHDGDALRWLLAGGYQDLGRTVGLDKVALDVASQPRRLIISGTDHDYQNARNYWDHRYRNPDPTWSINPGQCNLCGLDAEYPVCTGCDHLYCTTCFEDMCFSGAGTPVPEPAIRCYGDGGKCMKLLTMTNIQENVSSFALELIFERMFKTFVSQNPEQYRLCPTHTCEQVYRVKMTPAGVKPTDEFEFNCPQCNLALCSTCHVSHETIHCPLREIEEDEEL</sequence>
<name>J5JDU3_BEAB2</name>
<dbReference type="RefSeq" id="XP_008600412.1">
    <property type="nucleotide sequence ID" value="XM_008602190.1"/>
</dbReference>
<dbReference type="SUPFAM" id="SSF57850">
    <property type="entry name" value="RING/U-box"/>
    <property type="match status" value="1"/>
</dbReference>
<dbReference type="CDD" id="cd20335">
    <property type="entry name" value="BRcat_RBR"/>
    <property type="match status" value="1"/>
</dbReference>
<evidence type="ECO:0000259" key="2">
    <source>
        <dbReference type="PROSITE" id="PS50103"/>
    </source>
</evidence>
<dbReference type="PROSITE" id="PS50103">
    <property type="entry name" value="ZF_C3H1"/>
    <property type="match status" value="1"/>
</dbReference>
<dbReference type="OrthoDB" id="1431934at2759"/>
<organism evidence="3 4">
    <name type="scientific">Beauveria bassiana (strain ARSEF 2860)</name>
    <name type="common">White muscardine disease fungus</name>
    <name type="synonym">Tritirachium shiotae</name>
    <dbReference type="NCBI Taxonomy" id="655819"/>
    <lineage>
        <taxon>Eukaryota</taxon>
        <taxon>Fungi</taxon>
        <taxon>Dikarya</taxon>
        <taxon>Ascomycota</taxon>
        <taxon>Pezizomycotina</taxon>
        <taxon>Sordariomycetes</taxon>
        <taxon>Hypocreomycetidae</taxon>
        <taxon>Hypocreales</taxon>
        <taxon>Cordycipitaceae</taxon>
        <taxon>Beauveria</taxon>
    </lineage>
</organism>
<protein>
    <submittedName>
        <fullName evidence="3">RING finger protein</fullName>
    </submittedName>
</protein>
<feature type="domain" description="C3H1-type" evidence="2">
    <location>
        <begin position="6"/>
        <end position="35"/>
    </location>
</feature>
<evidence type="ECO:0000256" key="1">
    <source>
        <dbReference type="PROSITE-ProRule" id="PRU00723"/>
    </source>
</evidence>
<dbReference type="HOGENOM" id="CLU_004235_1_0_1"/>
<dbReference type="EMBL" id="JH725171">
    <property type="protein sequence ID" value="EJP64088.1"/>
    <property type="molecule type" value="Genomic_DNA"/>
</dbReference>
<dbReference type="GO" id="GO:0008270">
    <property type="term" value="F:zinc ion binding"/>
    <property type="evidence" value="ECO:0007669"/>
    <property type="project" value="UniProtKB-KW"/>
</dbReference>
<feature type="zinc finger region" description="C3H1-type" evidence="1">
    <location>
        <begin position="6"/>
        <end position="35"/>
    </location>
</feature>
<evidence type="ECO:0000313" key="4">
    <source>
        <dbReference type="Proteomes" id="UP000002762"/>
    </source>
</evidence>
<dbReference type="STRING" id="655819.J5JDU3"/>
<dbReference type="SMART" id="SM00356">
    <property type="entry name" value="ZnF_C3H1"/>
    <property type="match status" value="1"/>
</dbReference>
<dbReference type="InParanoid" id="J5JDU3"/>
<dbReference type="Proteomes" id="UP000002762">
    <property type="component" value="Unassembled WGS sequence"/>
</dbReference>
<keyword evidence="1" id="KW-0863">Zinc-finger</keyword>
<keyword evidence="4" id="KW-1185">Reference proteome</keyword>
<dbReference type="AlphaFoldDB" id="J5JDU3"/>
<evidence type="ECO:0000313" key="3">
    <source>
        <dbReference type="EMBL" id="EJP64088.1"/>
    </source>
</evidence>